<dbReference type="Pfam" id="PF01757">
    <property type="entry name" value="Acyl_transf_3"/>
    <property type="match status" value="1"/>
</dbReference>
<protein>
    <submittedName>
        <fullName evidence="5">Acyltransferase 3 domain-containing protein</fullName>
    </submittedName>
</protein>
<evidence type="ECO:0000313" key="5">
    <source>
        <dbReference type="WBParaSite" id="PgR003_g162_t02"/>
    </source>
</evidence>
<dbReference type="WBParaSite" id="PgR003_g162_t02">
    <property type="protein sequence ID" value="PgR003_g162_t02"/>
    <property type="gene ID" value="PgR003_g162"/>
</dbReference>
<dbReference type="InterPro" id="IPR052728">
    <property type="entry name" value="O2_lipid_transport_reg"/>
</dbReference>
<dbReference type="InterPro" id="IPR006621">
    <property type="entry name" value="Nose-resist-to-fluoxetine_N"/>
</dbReference>
<proteinExistence type="predicted"/>
<dbReference type="InterPro" id="IPR002656">
    <property type="entry name" value="Acyl_transf_3_dom"/>
</dbReference>
<keyword evidence="4" id="KW-1185">Reference proteome</keyword>
<dbReference type="PANTHER" id="PTHR11161:SF0">
    <property type="entry name" value="O-ACYLTRANSFERASE LIKE PROTEIN"/>
    <property type="match status" value="1"/>
</dbReference>
<feature type="transmembrane region" description="Helical" evidence="2">
    <location>
        <begin position="502"/>
        <end position="525"/>
    </location>
</feature>
<feature type="domain" description="Nose resistant-to-fluoxetine protein N-terminal" evidence="3">
    <location>
        <begin position="47"/>
        <end position="196"/>
    </location>
</feature>
<sequence length="719" mass="81211">LASIVSAMKVIAVLLFGCVSSHVLSYSYYKPAKELAALPFNTSVVENQQCQDDANFWVASLNTFTSWVGMNCHETDRQCNDLKAKMITDNLFAAKQIDSFGRLPSGLLELNTIWQGSWEECMGVNTPQNSDYRTHYCWVAVAPNFLAEGTNVSVCSAGMSFRWSVCMPETCNNQDVKKLIQTMGGGVQTTLSFCRVNCRPRSGPEKSGAFWFVTAYCLLVALLMVISTTIDYVISNDSEAFKPFRASPGIRALLTFSVYTNGAEILSVEKRPGQIDCLHCIRAFSLAWVIFGHVTTLFLYGDNSTALLASTKEVQNDIVFNAFFAVDSFLFISGVLLAYIFYKEMDRNPRKMKNPIYWILFYVHRILRISPPYFFFIGFYTVMYPYFTNGPTELTAGASEVEYCKKYWWRNILYINNFFPLDEMCMGHSWYLSTDMQVHIFSPLLLVPLFYSKIAGAISVAFFFILSIASCYGVHFKYDFPATLFIYMIYGKDQSGIDDYMMFLYAAPWVRCTPYIMGILTGYFLHKTKGKKLTIHPLVAIILWCASVAIALACVLGLYNNIKGIPISIATAASYNNFSRVGWALALAWVVIACQNNVAGPVKNFMELGMWAPLSRLTFCAYLIHFFVVFVFMAQIRQPIHFVATISVFLQYAIPIFIITYFVSFFWSCGFEVSFGRLEKMGIAALTGGGRRKPHNEGDDQRQQTPPTDDLPQTQKNPV</sequence>
<feature type="transmembrane region" description="Helical" evidence="2">
    <location>
        <begin position="619"/>
        <end position="636"/>
    </location>
</feature>
<dbReference type="AlphaFoldDB" id="A0A915A9M2"/>
<evidence type="ECO:0000259" key="3">
    <source>
        <dbReference type="SMART" id="SM00703"/>
    </source>
</evidence>
<feature type="transmembrane region" description="Helical" evidence="2">
    <location>
        <begin position="362"/>
        <end position="387"/>
    </location>
</feature>
<feature type="transmembrane region" description="Helical" evidence="2">
    <location>
        <begin position="537"/>
        <end position="560"/>
    </location>
</feature>
<keyword evidence="2" id="KW-0472">Membrane</keyword>
<feature type="transmembrane region" description="Helical" evidence="2">
    <location>
        <begin position="580"/>
        <end position="598"/>
    </location>
</feature>
<keyword evidence="2" id="KW-0812">Transmembrane</keyword>
<reference evidence="5" key="1">
    <citation type="submission" date="2022-11" db="UniProtKB">
        <authorList>
            <consortium name="WormBaseParasite"/>
        </authorList>
    </citation>
    <scope>IDENTIFICATION</scope>
</reference>
<feature type="transmembrane region" description="Helical" evidence="2">
    <location>
        <begin position="642"/>
        <end position="667"/>
    </location>
</feature>
<keyword evidence="2" id="KW-1133">Transmembrane helix</keyword>
<evidence type="ECO:0000256" key="1">
    <source>
        <dbReference type="SAM" id="MobiDB-lite"/>
    </source>
</evidence>
<evidence type="ECO:0000313" key="4">
    <source>
        <dbReference type="Proteomes" id="UP000887569"/>
    </source>
</evidence>
<organism evidence="4 5">
    <name type="scientific">Parascaris univalens</name>
    <name type="common">Nematode worm</name>
    <dbReference type="NCBI Taxonomy" id="6257"/>
    <lineage>
        <taxon>Eukaryota</taxon>
        <taxon>Metazoa</taxon>
        <taxon>Ecdysozoa</taxon>
        <taxon>Nematoda</taxon>
        <taxon>Chromadorea</taxon>
        <taxon>Rhabditida</taxon>
        <taxon>Spirurina</taxon>
        <taxon>Ascaridomorpha</taxon>
        <taxon>Ascaridoidea</taxon>
        <taxon>Ascarididae</taxon>
        <taxon>Parascaris</taxon>
    </lineage>
</organism>
<accession>A0A915A9M2</accession>
<dbReference type="GO" id="GO:0016747">
    <property type="term" value="F:acyltransferase activity, transferring groups other than amino-acyl groups"/>
    <property type="evidence" value="ECO:0007669"/>
    <property type="project" value="InterPro"/>
</dbReference>
<evidence type="ECO:0000256" key="2">
    <source>
        <dbReference type="SAM" id="Phobius"/>
    </source>
</evidence>
<feature type="transmembrane region" description="Helical" evidence="2">
    <location>
        <begin position="440"/>
        <end position="465"/>
    </location>
</feature>
<dbReference type="SMART" id="SM00703">
    <property type="entry name" value="NRF"/>
    <property type="match status" value="1"/>
</dbReference>
<feature type="region of interest" description="Disordered" evidence="1">
    <location>
        <begin position="688"/>
        <end position="719"/>
    </location>
</feature>
<feature type="transmembrane region" description="Helical" evidence="2">
    <location>
        <begin position="6"/>
        <end position="29"/>
    </location>
</feature>
<feature type="compositionally biased region" description="Low complexity" evidence="1">
    <location>
        <begin position="703"/>
        <end position="719"/>
    </location>
</feature>
<dbReference type="PANTHER" id="PTHR11161">
    <property type="entry name" value="O-ACYLTRANSFERASE"/>
    <property type="match status" value="1"/>
</dbReference>
<feature type="transmembrane region" description="Helical" evidence="2">
    <location>
        <begin position="250"/>
        <end position="268"/>
    </location>
</feature>
<name>A0A915A9M2_PARUN</name>
<feature type="transmembrane region" description="Helical" evidence="2">
    <location>
        <begin position="280"/>
        <end position="300"/>
    </location>
</feature>
<feature type="transmembrane region" description="Helical" evidence="2">
    <location>
        <begin position="209"/>
        <end position="230"/>
    </location>
</feature>
<dbReference type="Proteomes" id="UP000887569">
    <property type="component" value="Unplaced"/>
</dbReference>
<dbReference type="Pfam" id="PF20146">
    <property type="entry name" value="NRF"/>
    <property type="match status" value="1"/>
</dbReference>
<feature type="transmembrane region" description="Helical" evidence="2">
    <location>
        <begin position="320"/>
        <end position="342"/>
    </location>
</feature>